<dbReference type="RefSeq" id="WP_344793732.1">
    <property type="nucleotide sequence ID" value="NZ_BAABAU010000001.1"/>
</dbReference>
<keyword evidence="9" id="KW-1185">Reference proteome</keyword>
<evidence type="ECO:0000256" key="2">
    <source>
        <dbReference type="ARBA" id="ARBA00022448"/>
    </source>
</evidence>
<evidence type="ECO:0000313" key="9">
    <source>
        <dbReference type="Proteomes" id="UP001501594"/>
    </source>
</evidence>
<evidence type="ECO:0000313" key="8">
    <source>
        <dbReference type="EMBL" id="GAA4265183.1"/>
    </source>
</evidence>
<gene>
    <name evidence="8" type="ORF">GCM10022256_07950</name>
</gene>
<dbReference type="CDD" id="cd02956">
    <property type="entry name" value="ybbN"/>
    <property type="match status" value="1"/>
</dbReference>
<evidence type="ECO:0000256" key="6">
    <source>
        <dbReference type="SAM" id="MobiDB-lite"/>
    </source>
</evidence>
<dbReference type="EMBL" id="BAABAU010000001">
    <property type="protein sequence ID" value="GAA4265183.1"/>
    <property type="molecule type" value="Genomic_DNA"/>
</dbReference>
<dbReference type="Proteomes" id="UP001501594">
    <property type="component" value="Unassembled WGS sequence"/>
</dbReference>
<dbReference type="SUPFAM" id="SSF52833">
    <property type="entry name" value="Thioredoxin-like"/>
    <property type="match status" value="1"/>
</dbReference>
<sequence>MSNVPPTPAGLRGAVDLSSLVNRAQAPAPAASGSAASAAEGDAPVGSLPSLVVDVTDQTFSAVLDLSNTVPVIVDIWAEWCGPCKQLSPILEKLVVEYGGRLVLAKVDADTNPQLTQAFQAQSIPTVAAVIGGRPVSLFVGALPEAQVRDVFEQVLQLAEQNGVTGRVSVEGADAAAGGEGADPAAEPEPEPLPPHHQDAYDAIERGDYAAAQEAYRTAIAQDPRDQLAVAGLAQVSLLARLQGATMADVRAAGAAAPDDLDAQLAVADLDLSGGHVEDAFDRVLTLFPSLDPASRDIARTRLLEYFEIVGTDAPSVVAARRRLTMLLY</sequence>
<dbReference type="PANTHER" id="PTHR45663">
    <property type="entry name" value="GEO12009P1"/>
    <property type="match status" value="1"/>
</dbReference>
<dbReference type="Pfam" id="PF14561">
    <property type="entry name" value="TPR_20"/>
    <property type="match status" value="1"/>
</dbReference>
<evidence type="ECO:0000256" key="5">
    <source>
        <dbReference type="ARBA" id="ARBA00023284"/>
    </source>
</evidence>
<dbReference type="InterPro" id="IPR011990">
    <property type="entry name" value="TPR-like_helical_dom_sf"/>
</dbReference>
<dbReference type="PROSITE" id="PS00194">
    <property type="entry name" value="THIOREDOXIN_1"/>
    <property type="match status" value="1"/>
</dbReference>
<accession>A0ABP8DZA1</accession>
<comment type="similarity">
    <text evidence="1">Belongs to the thioredoxin family.</text>
</comment>
<dbReference type="SUPFAM" id="SSF48452">
    <property type="entry name" value="TPR-like"/>
    <property type="match status" value="1"/>
</dbReference>
<organism evidence="8 9">
    <name type="scientific">Frondihabitans peucedani</name>
    <dbReference type="NCBI Taxonomy" id="598626"/>
    <lineage>
        <taxon>Bacteria</taxon>
        <taxon>Bacillati</taxon>
        <taxon>Actinomycetota</taxon>
        <taxon>Actinomycetes</taxon>
        <taxon>Micrococcales</taxon>
        <taxon>Microbacteriaceae</taxon>
        <taxon>Frondihabitans</taxon>
    </lineage>
</organism>
<dbReference type="InterPro" id="IPR017937">
    <property type="entry name" value="Thioredoxin_CS"/>
</dbReference>
<feature type="domain" description="Thioredoxin" evidence="7">
    <location>
        <begin position="24"/>
        <end position="157"/>
    </location>
</feature>
<reference evidence="9" key="1">
    <citation type="journal article" date="2019" name="Int. J. Syst. Evol. Microbiol.">
        <title>The Global Catalogue of Microorganisms (GCM) 10K type strain sequencing project: providing services to taxonomists for standard genome sequencing and annotation.</title>
        <authorList>
            <consortium name="The Broad Institute Genomics Platform"/>
            <consortium name="The Broad Institute Genome Sequencing Center for Infectious Disease"/>
            <person name="Wu L."/>
            <person name="Ma J."/>
        </authorList>
    </citation>
    <scope>NUCLEOTIDE SEQUENCE [LARGE SCALE GENOMIC DNA]</scope>
    <source>
        <strain evidence="9">JCM 17442</strain>
    </source>
</reference>
<evidence type="ECO:0000256" key="1">
    <source>
        <dbReference type="ARBA" id="ARBA00008987"/>
    </source>
</evidence>
<evidence type="ECO:0000256" key="4">
    <source>
        <dbReference type="ARBA" id="ARBA00023157"/>
    </source>
</evidence>
<dbReference type="InterPro" id="IPR013766">
    <property type="entry name" value="Thioredoxin_domain"/>
</dbReference>
<evidence type="ECO:0000256" key="3">
    <source>
        <dbReference type="ARBA" id="ARBA00022982"/>
    </source>
</evidence>
<dbReference type="InterPro" id="IPR036249">
    <property type="entry name" value="Thioredoxin-like_sf"/>
</dbReference>
<dbReference type="PANTHER" id="PTHR45663:SF11">
    <property type="entry name" value="GEO12009P1"/>
    <property type="match status" value="1"/>
</dbReference>
<dbReference type="Gene3D" id="1.25.40.10">
    <property type="entry name" value="Tetratricopeptide repeat domain"/>
    <property type="match status" value="1"/>
</dbReference>
<feature type="compositionally biased region" description="Low complexity" evidence="6">
    <location>
        <begin position="175"/>
        <end position="185"/>
    </location>
</feature>
<keyword evidence="3" id="KW-0249">Electron transport</keyword>
<evidence type="ECO:0000259" key="7">
    <source>
        <dbReference type="PROSITE" id="PS51352"/>
    </source>
</evidence>
<dbReference type="Pfam" id="PF00085">
    <property type="entry name" value="Thioredoxin"/>
    <property type="match status" value="1"/>
</dbReference>
<dbReference type="Gene3D" id="3.40.30.10">
    <property type="entry name" value="Glutaredoxin"/>
    <property type="match status" value="1"/>
</dbReference>
<proteinExistence type="inferred from homology"/>
<keyword evidence="5" id="KW-0676">Redox-active center</keyword>
<name>A0ABP8DZA1_9MICO</name>
<feature type="region of interest" description="Disordered" evidence="6">
    <location>
        <begin position="175"/>
        <end position="199"/>
    </location>
</feature>
<keyword evidence="4" id="KW-1015">Disulfide bond</keyword>
<comment type="caution">
    <text evidence="8">The sequence shown here is derived from an EMBL/GenBank/DDBJ whole genome shotgun (WGS) entry which is preliminary data.</text>
</comment>
<keyword evidence="2" id="KW-0813">Transport</keyword>
<dbReference type="PROSITE" id="PS51352">
    <property type="entry name" value="THIOREDOXIN_2"/>
    <property type="match status" value="1"/>
</dbReference>
<protein>
    <submittedName>
        <fullName evidence="8">Tetratricopeptide repeat protein</fullName>
    </submittedName>
</protein>